<evidence type="ECO:0000256" key="1">
    <source>
        <dbReference type="ARBA" id="ARBA00006485"/>
    </source>
</evidence>
<dbReference type="PROSITE" id="PS00108">
    <property type="entry name" value="PROTEIN_KINASE_ST"/>
    <property type="match status" value="1"/>
</dbReference>
<evidence type="ECO:0000256" key="15">
    <source>
        <dbReference type="ARBA" id="ARBA00048367"/>
    </source>
</evidence>
<evidence type="ECO:0000256" key="4">
    <source>
        <dbReference type="ARBA" id="ARBA00022527"/>
    </source>
</evidence>
<dbReference type="AlphaFoldDB" id="D8M4E9"/>
<dbReference type="GO" id="GO:0005737">
    <property type="term" value="C:cytoplasm"/>
    <property type="evidence" value="ECO:0007669"/>
    <property type="project" value="TreeGrafter"/>
</dbReference>
<dbReference type="CDD" id="cd07829">
    <property type="entry name" value="STKc_CDK_like"/>
    <property type="match status" value="1"/>
</dbReference>
<feature type="domain" description="Protein kinase" evidence="16">
    <location>
        <begin position="32"/>
        <end position="313"/>
    </location>
</feature>
<dbReference type="OMA" id="PGTCLRE"/>
<accession>D8M4E9</accession>
<keyword evidence="4" id="KW-0723">Serine/threonine-protein kinase</keyword>
<evidence type="ECO:0000313" key="17">
    <source>
        <dbReference type="EMBL" id="CBK22938.2"/>
    </source>
</evidence>
<dbReference type="GO" id="GO:0005634">
    <property type="term" value="C:nucleus"/>
    <property type="evidence" value="ECO:0007669"/>
    <property type="project" value="TreeGrafter"/>
</dbReference>
<evidence type="ECO:0000256" key="8">
    <source>
        <dbReference type="ARBA" id="ARBA00022840"/>
    </source>
</evidence>
<dbReference type="PANTHER" id="PTHR24056">
    <property type="entry name" value="CELL DIVISION PROTEIN KINASE"/>
    <property type="match status" value="1"/>
</dbReference>
<dbReference type="FunFam" id="1.10.510.10:FF:000611">
    <property type="entry name" value="CMGC family protein kinase"/>
    <property type="match status" value="1"/>
</dbReference>
<dbReference type="SUPFAM" id="SSF56112">
    <property type="entry name" value="Protein kinase-like (PK-like)"/>
    <property type="match status" value="1"/>
</dbReference>
<evidence type="ECO:0000256" key="11">
    <source>
        <dbReference type="ARBA" id="ARBA00039612"/>
    </source>
</evidence>
<comment type="catalytic activity">
    <reaction evidence="14">
        <text>L-threonyl-[protein] + ATP = O-phospho-L-threonyl-[protein] + ADP + H(+)</text>
        <dbReference type="Rhea" id="RHEA:46608"/>
        <dbReference type="Rhea" id="RHEA-COMP:11060"/>
        <dbReference type="Rhea" id="RHEA-COMP:11605"/>
        <dbReference type="ChEBI" id="CHEBI:15378"/>
        <dbReference type="ChEBI" id="CHEBI:30013"/>
        <dbReference type="ChEBI" id="CHEBI:30616"/>
        <dbReference type="ChEBI" id="CHEBI:61977"/>
        <dbReference type="ChEBI" id="CHEBI:456216"/>
        <dbReference type="EC" id="2.7.11.22"/>
    </reaction>
</comment>
<dbReference type="EC" id="2.7.11.23" evidence="2"/>
<comment type="subunit">
    <text evidence="10">May form a complex composed of at least the catalytic subunit CRK2 and a cyclin.</text>
</comment>
<evidence type="ECO:0000256" key="5">
    <source>
        <dbReference type="ARBA" id="ARBA00022679"/>
    </source>
</evidence>
<keyword evidence="18" id="KW-1185">Reference proteome</keyword>
<dbReference type="EMBL" id="FN668652">
    <property type="protein sequence ID" value="CBK22938.2"/>
    <property type="molecule type" value="Genomic_DNA"/>
</dbReference>
<evidence type="ECO:0000313" key="18">
    <source>
        <dbReference type="Proteomes" id="UP000008312"/>
    </source>
</evidence>
<evidence type="ECO:0000256" key="12">
    <source>
        <dbReference type="ARBA" id="ARBA00041902"/>
    </source>
</evidence>
<dbReference type="GO" id="GO:0005524">
    <property type="term" value="F:ATP binding"/>
    <property type="evidence" value="ECO:0007669"/>
    <property type="project" value="UniProtKB-KW"/>
</dbReference>
<dbReference type="Pfam" id="PF00069">
    <property type="entry name" value="Pkinase"/>
    <property type="match status" value="1"/>
</dbReference>
<evidence type="ECO:0000256" key="9">
    <source>
        <dbReference type="ARBA" id="ARBA00022842"/>
    </source>
</evidence>
<keyword evidence="8" id="KW-0067">ATP-binding</keyword>
<dbReference type="InParanoid" id="D8M4E9"/>
<dbReference type="Gene3D" id="3.30.200.20">
    <property type="entry name" value="Phosphorylase Kinase, domain 1"/>
    <property type="match status" value="1"/>
</dbReference>
<dbReference type="GO" id="GO:0008353">
    <property type="term" value="F:RNA polymerase II CTD heptapeptide repeat kinase activity"/>
    <property type="evidence" value="ECO:0007669"/>
    <property type="project" value="UniProtKB-EC"/>
</dbReference>
<reference evidence="17" key="1">
    <citation type="submission" date="2010-02" db="EMBL/GenBank/DDBJ databases">
        <title>Sequencing and annotation of the Blastocystis hominis genome.</title>
        <authorList>
            <person name="Wincker P."/>
        </authorList>
    </citation>
    <scope>NUCLEOTIDE SEQUENCE</scope>
    <source>
        <strain evidence="17">Singapore isolate B</strain>
    </source>
</reference>
<organism evidence="17">
    <name type="scientific">Blastocystis hominis</name>
    <dbReference type="NCBI Taxonomy" id="12968"/>
    <lineage>
        <taxon>Eukaryota</taxon>
        <taxon>Sar</taxon>
        <taxon>Stramenopiles</taxon>
        <taxon>Bigyra</taxon>
        <taxon>Opalozoa</taxon>
        <taxon>Opalinata</taxon>
        <taxon>Blastocystidae</taxon>
        <taxon>Blastocystis</taxon>
    </lineage>
</organism>
<dbReference type="RefSeq" id="XP_012896986.1">
    <property type="nucleotide sequence ID" value="XM_013041532.1"/>
</dbReference>
<evidence type="ECO:0000256" key="2">
    <source>
        <dbReference type="ARBA" id="ARBA00012409"/>
    </source>
</evidence>
<comment type="catalytic activity">
    <reaction evidence="15">
        <text>L-seryl-[protein] + ATP = O-phospho-L-seryl-[protein] + ADP + H(+)</text>
        <dbReference type="Rhea" id="RHEA:17989"/>
        <dbReference type="Rhea" id="RHEA-COMP:9863"/>
        <dbReference type="Rhea" id="RHEA-COMP:11604"/>
        <dbReference type="ChEBI" id="CHEBI:15378"/>
        <dbReference type="ChEBI" id="CHEBI:29999"/>
        <dbReference type="ChEBI" id="CHEBI:30616"/>
        <dbReference type="ChEBI" id="CHEBI:83421"/>
        <dbReference type="ChEBI" id="CHEBI:456216"/>
        <dbReference type="EC" id="2.7.11.22"/>
    </reaction>
</comment>
<dbReference type="OrthoDB" id="1732493at2759"/>
<evidence type="ECO:0000259" key="16">
    <source>
        <dbReference type="PROSITE" id="PS50011"/>
    </source>
</evidence>
<dbReference type="InterPro" id="IPR000719">
    <property type="entry name" value="Prot_kinase_dom"/>
</dbReference>
<evidence type="ECO:0000256" key="3">
    <source>
        <dbReference type="ARBA" id="ARBA00012425"/>
    </source>
</evidence>
<gene>
    <name evidence="17" type="ORF">GSBLH_T00002904001</name>
</gene>
<dbReference type="InterPro" id="IPR011009">
    <property type="entry name" value="Kinase-like_dom_sf"/>
</dbReference>
<dbReference type="FunCoup" id="D8M4E9">
    <property type="interactions" value="294"/>
</dbReference>
<keyword evidence="7" id="KW-0418">Kinase</keyword>
<evidence type="ECO:0000256" key="10">
    <source>
        <dbReference type="ARBA" id="ARBA00038543"/>
    </source>
</evidence>
<evidence type="ECO:0000256" key="13">
    <source>
        <dbReference type="ARBA" id="ARBA00042858"/>
    </source>
</evidence>
<dbReference type="SMART" id="SM00220">
    <property type="entry name" value="S_TKc"/>
    <property type="match status" value="1"/>
</dbReference>
<comment type="similarity">
    <text evidence="1">Belongs to the protein kinase superfamily. CMGC Ser/Thr protein kinase family. CDC2/CDKX subfamily.</text>
</comment>
<dbReference type="InterPro" id="IPR050108">
    <property type="entry name" value="CDK"/>
</dbReference>
<sequence length="324" mass="38034">MEVRKFSVILEFHDSSLFRHSLSFNSYMQRYVVHCREYRLGTYGVVYQARDTVTGEIVALKKIRLNSREEGIPSTAIREIALLKELHHPNIVRLYDVIHTENCLTMVFEYLDQDLRKYLDREPVLEPPVIKSFMYQMLLGLQECHRYRILHRDLKPQNLLINRDGELKLGDFGLARASGIPVKKYTSEVVTLWYRSPDILLGNRDYNTSVDMWSCGCIFAELYNSTPLFPGQNESDEREVIFKKLGSPNLANMPKLNTYPEWNASMQNVYKPRPLSELVPRMDSNALDLLSRFLTYDPERRIDCQQALDHPYFNNVEGVRRRRM</sequence>
<keyword evidence="6" id="KW-0547">Nucleotide-binding</keyword>
<evidence type="ECO:0000256" key="7">
    <source>
        <dbReference type="ARBA" id="ARBA00022777"/>
    </source>
</evidence>
<dbReference type="PROSITE" id="PS50011">
    <property type="entry name" value="PROTEIN_KINASE_DOM"/>
    <property type="match status" value="1"/>
</dbReference>
<dbReference type="InterPro" id="IPR008271">
    <property type="entry name" value="Ser/Thr_kinase_AS"/>
</dbReference>
<dbReference type="EC" id="2.7.11.22" evidence="3"/>
<keyword evidence="5" id="KW-0808">Transferase</keyword>
<evidence type="ECO:0000256" key="6">
    <source>
        <dbReference type="ARBA" id="ARBA00022741"/>
    </source>
</evidence>
<dbReference type="FunFam" id="3.30.200.20:FF:000927">
    <property type="entry name" value="Cyclin-dependent kinase 2"/>
    <property type="match status" value="1"/>
</dbReference>
<protein>
    <recommendedName>
        <fullName evidence="11">Cyclin-dependent kinase 2 homolog</fullName>
        <ecNumber evidence="3">2.7.11.22</ecNumber>
        <ecNumber evidence="2">2.7.11.23</ecNumber>
    </recommendedName>
    <alternativeName>
        <fullName evidence="12">Cell division control protein 2 homolog</fullName>
    </alternativeName>
    <alternativeName>
        <fullName evidence="13">cdc2-related kinase 2</fullName>
    </alternativeName>
</protein>
<proteinExistence type="inferred from homology"/>
<dbReference type="GO" id="GO:0004693">
    <property type="term" value="F:cyclin-dependent protein serine/threonine kinase activity"/>
    <property type="evidence" value="ECO:0007669"/>
    <property type="project" value="UniProtKB-EC"/>
</dbReference>
<keyword evidence="9" id="KW-0460">Magnesium</keyword>
<name>D8M4E9_BLAHO</name>
<dbReference type="Proteomes" id="UP000008312">
    <property type="component" value="Unassembled WGS sequence"/>
</dbReference>
<evidence type="ECO:0000256" key="14">
    <source>
        <dbReference type="ARBA" id="ARBA00047811"/>
    </source>
</evidence>
<dbReference type="PANTHER" id="PTHR24056:SF46">
    <property type="entry name" value="CYCLIN-DEPENDENT KINASE 5"/>
    <property type="match status" value="1"/>
</dbReference>
<dbReference type="GeneID" id="24920039"/>
<dbReference type="Gene3D" id="1.10.510.10">
    <property type="entry name" value="Transferase(Phosphotransferase) domain 1"/>
    <property type="match status" value="1"/>
</dbReference>